<name>A0ABQ5LNZ9_9RHOB</name>
<feature type="region of interest" description="Disordered" evidence="2">
    <location>
        <begin position="1"/>
        <end position="64"/>
    </location>
</feature>
<gene>
    <name evidence="3" type="ORF">STA1M1_03720</name>
</gene>
<comment type="caution">
    <text evidence="3">The sequence shown here is derived from an EMBL/GenBank/DDBJ whole genome shotgun (WGS) entry which is preliminary data.</text>
</comment>
<protein>
    <recommendedName>
        <fullName evidence="5">Phage tail protein</fullName>
    </recommendedName>
</protein>
<evidence type="ECO:0000256" key="2">
    <source>
        <dbReference type="SAM" id="MobiDB-lite"/>
    </source>
</evidence>
<feature type="compositionally biased region" description="Basic and acidic residues" evidence="2">
    <location>
        <begin position="23"/>
        <end position="39"/>
    </location>
</feature>
<evidence type="ECO:0008006" key="5">
    <source>
        <dbReference type="Google" id="ProtNLM"/>
    </source>
</evidence>
<dbReference type="EMBL" id="BROH01000001">
    <property type="protein sequence ID" value="GKY86503.1"/>
    <property type="molecule type" value="Genomic_DNA"/>
</dbReference>
<evidence type="ECO:0000256" key="1">
    <source>
        <dbReference type="SAM" id="Coils"/>
    </source>
</evidence>
<organism evidence="3 4">
    <name type="scientific">Sinisalibacter aestuarii</name>
    <dbReference type="NCBI Taxonomy" id="2949426"/>
    <lineage>
        <taxon>Bacteria</taxon>
        <taxon>Pseudomonadati</taxon>
        <taxon>Pseudomonadota</taxon>
        <taxon>Alphaproteobacteria</taxon>
        <taxon>Rhodobacterales</taxon>
        <taxon>Roseobacteraceae</taxon>
        <taxon>Sinisalibacter</taxon>
    </lineage>
</organism>
<dbReference type="RefSeq" id="WP_281840470.1">
    <property type="nucleotide sequence ID" value="NZ_BROH01000001.1"/>
</dbReference>
<proteinExistence type="predicted"/>
<accession>A0ABQ5LNZ9</accession>
<keyword evidence="4" id="KW-1185">Reference proteome</keyword>
<reference evidence="3" key="1">
    <citation type="journal article" date="2023" name="Int. J. Syst. Evol. Microbiol.">
        <title>Sinisalibacter aestuarii sp. nov., isolated from estuarine sediment of the Arakawa River.</title>
        <authorList>
            <person name="Arafat S.T."/>
            <person name="Hirano S."/>
            <person name="Sato A."/>
            <person name="Takeuchi K."/>
            <person name="Yasuda T."/>
            <person name="Terahara T."/>
            <person name="Hamada M."/>
            <person name="Kobayashi T."/>
        </authorList>
    </citation>
    <scope>NUCLEOTIDE SEQUENCE</scope>
    <source>
        <strain evidence="3">B-399</strain>
    </source>
</reference>
<sequence length="397" mass="40247">MEDAVVIEETPAEPTAPPPPPEPKAKPEQDAAPEPRDAVETPTTDDAGATPEPPKDSAAPAAKPRGGAAALSGFVIGGVLAAAIGFVAARYVVPEGWPFPGVAPEEDPVALAVEAQGADIAALQQAMAGMSDAVAALRSDSGLDALRADLSAQIGGLNETLTAADARLDEIETRLAAVERLAPEGSAAARMAAEAYERELAALRKLFEDELAQVQAAEGSAVELQAQAAEAAQAAAGRAALARVTAALETGQPFAEALADLAESTGTEAPAALAGFAETGVPTLAGLQESFPEAARAALDASVRAAVESGEMSRFSAFMRTQLGTRSLEAKEGDDADAVLSRAEAALRQGDLAVVLRELDALPAAGQPAMAAWRAEAETRRAAVDAGAALARELNAK</sequence>
<evidence type="ECO:0000313" key="3">
    <source>
        <dbReference type="EMBL" id="GKY86503.1"/>
    </source>
</evidence>
<evidence type="ECO:0000313" key="4">
    <source>
        <dbReference type="Proteomes" id="UP001144205"/>
    </source>
</evidence>
<keyword evidence="1" id="KW-0175">Coiled coil</keyword>
<dbReference type="Proteomes" id="UP001144205">
    <property type="component" value="Unassembled WGS sequence"/>
</dbReference>
<feature type="coiled-coil region" evidence="1">
    <location>
        <begin position="161"/>
        <end position="234"/>
    </location>
</feature>